<dbReference type="InterPro" id="IPR001810">
    <property type="entry name" value="F-box_dom"/>
</dbReference>
<dbReference type="RefSeq" id="XP_005770495.1">
    <property type="nucleotide sequence ID" value="XM_005770438.1"/>
</dbReference>
<dbReference type="PROSITE" id="PS50181">
    <property type="entry name" value="FBOX"/>
    <property type="match status" value="1"/>
</dbReference>
<evidence type="ECO:0000313" key="2">
    <source>
        <dbReference type="EnsemblProtists" id="EOD18066"/>
    </source>
</evidence>
<sequence length="309" mass="31618">MSVGLDTLFSHLSISAATGSSDEDLLSSDEDFLSSLPDELLHHIVKVLGDAAAASLHLCCQRVRTVVAPLLRSRNEARRWHENVRALWLLLHGNGAITALPGVLSVPHATPSLNRWNVIALSPRVLALLVTRSHALVLASLVRNGSLCCLRDLAFPGANGLGGGGGSARGSPAWAAASVSSTALVTAACHPGALPRLERLDLSLEGLGDRFCEELLASCSAVASAYQTAASGRSLDKAPVLPSLSTLNIGADLSAAGFSALAMALIGGALPKLDALRLPGGSGAASALARARREVAAAAADRGALLVFS</sequence>
<evidence type="ECO:0000313" key="3">
    <source>
        <dbReference type="Proteomes" id="UP000013827"/>
    </source>
</evidence>
<dbReference type="PaxDb" id="2903-EOD18066"/>
<evidence type="ECO:0000259" key="1">
    <source>
        <dbReference type="PROSITE" id="PS50181"/>
    </source>
</evidence>
<dbReference type="GeneID" id="19046067"/>
<organism evidence="2 3">
    <name type="scientific">Emiliania huxleyi (strain CCMP1516)</name>
    <dbReference type="NCBI Taxonomy" id="280463"/>
    <lineage>
        <taxon>Eukaryota</taxon>
        <taxon>Haptista</taxon>
        <taxon>Haptophyta</taxon>
        <taxon>Prymnesiophyceae</taxon>
        <taxon>Isochrysidales</taxon>
        <taxon>Noelaerhabdaceae</taxon>
        <taxon>Emiliania</taxon>
    </lineage>
</organism>
<dbReference type="SUPFAM" id="SSF81383">
    <property type="entry name" value="F-box domain"/>
    <property type="match status" value="1"/>
</dbReference>
<proteinExistence type="predicted"/>
<dbReference type="AlphaFoldDB" id="A0A0D3J3I1"/>
<protein>
    <recommendedName>
        <fullName evidence="1">F-box domain-containing protein</fullName>
    </recommendedName>
</protein>
<name>A0A0D3J3I1_EMIH1</name>
<dbReference type="InterPro" id="IPR036047">
    <property type="entry name" value="F-box-like_dom_sf"/>
</dbReference>
<reference evidence="2" key="2">
    <citation type="submission" date="2024-10" db="UniProtKB">
        <authorList>
            <consortium name="EnsemblProtists"/>
        </authorList>
    </citation>
    <scope>IDENTIFICATION</scope>
</reference>
<dbReference type="EnsemblProtists" id="EOD18066">
    <property type="protein sequence ID" value="EOD18066"/>
    <property type="gene ID" value="EMIHUDRAFT_196111"/>
</dbReference>
<keyword evidence="3" id="KW-1185">Reference proteome</keyword>
<feature type="domain" description="F-box" evidence="1">
    <location>
        <begin position="30"/>
        <end position="83"/>
    </location>
</feature>
<dbReference type="HOGENOM" id="CLU_901469_0_0_1"/>
<dbReference type="KEGG" id="ehx:EMIHUDRAFT_196111"/>
<accession>A0A0D3J3I1</accession>
<reference evidence="3" key="1">
    <citation type="journal article" date="2013" name="Nature">
        <title>Pan genome of the phytoplankton Emiliania underpins its global distribution.</title>
        <authorList>
            <person name="Read B.A."/>
            <person name="Kegel J."/>
            <person name="Klute M.J."/>
            <person name="Kuo A."/>
            <person name="Lefebvre S.C."/>
            <person name="Maumus F."/>
            <person name="Mayer C."/>
            <person name="Miller J."/>
            <person name="Monier A."/>
            <person name="Salamov A."/>
            <person name="Young J."/>
            <person name="Aguilar M."/>
            <person name="Claverie J.M."/>
            <person name="Frickenhaus S."/>
            <person name="Gonzalez K."/>
            <person name="Herman E.K."/>
            <person name="Lin Y.C."/>
            <person name="Napier J."/>
            <person name="Ogata H."/>
            <person name="Sarno A.F."/>
            <person name="Shmutz J."/>
            <person name="Schroeder D."/>
            <person name="de Vargas C."/>
            <person name="Verret F."/>
            <person name="von Dassow P."/>
            <person name="Valentin K."/>
            <person name="Van de Peer Y."/>
            <person name="Wheeler G."/>
            <person name="Dacks J.B."/>
            <person name="Delwiche C.F."/>
            <person name="Dyhrman S.T."/>
            <person name="Glockner G."/>
            <person name="John U."/>
            <person name="Richards T."/>
            <person name="Worden A.Z."/>
            <person name="Zhang X."/>
            <person name="Grigoriev I.V."/>
            <person name="Allen A.E."/>
            <person name="Bidle K."/>
            <person name="Borodovsky M."/>
            <person name="Bowler C."/>
            <person name="Brownlee C."/>
            <person name="Cock J.M."/>
            <person name="Elias M."/>
            <person name="Gladyshev V.N."/>
            <person name="Groth M."/>
            <person name="Guda C."/>
            <person name="Hadaegh A."/>
            <person name="Iglesias-Rodriguez M.D."/>
            <person name="Jenkins J."/>
            <person name="Jones B.M."/>
            <person name="Lawson T."/>
            <person name="Leese F."/>
            <person name="Lindquist E."/>
            <person name="Lobanov A."/>
            <person name="Lomsadze A."/>
            <person name="Malik S.B."/>
            <person name="Marsh M.E."/>
            <person name="Mackinder L."/>
            <person name="Mock T."/>
            <person name="Mueller-Roeber B."/>
            <person name="Pagarete A."/>
            <person name="Parker M."/>
            <person name="Probert I."/>
            <person name="Quesneville H."/>
            <person name="Raines C."/>
            <person name="Rensing S.A."/>
            <person name="Riano-Pachon D.M."/>
            <person name="Richier S."/>
            <person name="Rokitta S."/>
            <person name="Shiraiwa Y."/>
            <person name="Soanes D.M."/>
            <person name="van der Giezen M."/>
            <person name="Wahlund T.M."/>
            <person name="Williams B."/>
            <person name="Wilson W."/>
            <person name="Wolfe G."/>
            <person name="Wurch L.L."/>
        </authorList>
    </citation>
    <scope>NUCLEOTIDE SEQUENCE</scope>
</reference>
<dbReference type="Proteomes" id="UP000013827">
    <property type="component" value="Unassembled WGS sequence"/>
</dbReference>